<dbReference type="InterPro" id="IPR005511">
    <property type="entry name" value="SMP-30"/>
</dbReference>
<feature type="active site" description="Proton donor/acceptor" evidence="2">
    <location>
        <position position="200"/>
    </location>
</feature>
<dbReference type="GO" id="GO:0019853">
    <property type="term" value="P:L-ascorbic acid biosynthetic process"/>
    <property type="evidence" value="ECO:0007669"/>
    <property type="project" value="TreeGrafter"/>
</dbReference>
<organism evidence="5 6">
    <name type="scientific">Arsenicitalea aurantiaca</name>
    <dbReference type="NCBI Taxonomy" id="1783274"/>
    <lineage>
        <taxon>Bacteria</taxon>
        <taxon>Pseudomonadati</taxon>
        <taxon>Pseudomonadota</taxon>
        <taxon>Alphaproteobacteria</taxon>
        <taxon>Hyphomicrobiales</taxon>
        <taxon>Devosiaceae</taxon>
        <taxon>Arsenicitalea</taxon>
    </lineage>
</organism>
<gene>
    <name evidence="5" type="ORF">EMQ25_06245</name>
</gene>
<dbReference type="PANTHER" id="PTHR10907">
    <property type="entry name" value="REGUCALCIN"/>
    <property type="match status" value="1"/>
</dbReference>
<accession>A0A433XF98</accession>
<name>A0A433XF98_9HYPH</name>
<reference evidence="5 6" key="1">
    <citation type="journal article" date="2016" name="Int. J. Syst. Evol. Microbiol.">
        <title>Arsenicitalea aurantiaca gen. nov., sp. nov., a new member of the family Hyphomicrobiaceae, isolated from high-arsenic sediment.</title>
        <authorList>
            <person name="Mu Y."/>
            <person name="Zhou L."/>
            <person name="Zeng X.C."/>
            <person name="Liu L."/>
            <person name="Pan Y."/>
            <person name="Chen X."/>
            <person name="Wang J."/>
            <person name="Li S."/>
            <person name="Li W.J."/>
            <person name="Wang Y."/>
        </authorList>
    </citation>
    <scope>NUCLEOTIDE SEQUENCE [LARGE SCALE GENOMIC DNA]</scope>
    <source>
        <strain evidence="5 6">42-50</strain>
    </source>
</reference>
<protein>
    <submittedName>
        <fullName evidence="5">SMP-30/gluconolactonase/LRE family protein</fullName>
    </submittedName>
</protein>
<feature type="binding site" evidence="3">
    <location>
        <position position="17"/>
    </location>
    <ligand>
        <name>a divalent metal cation</name>
        <dbReference type="ChEBI" id="CHEBI:60240"/>
    </ligand>
</feature>
<dbReference type="SUPFAM" id="SSF63829">
    <property type="entry name" value="Calcium-dependent phosphotriesterase"/>
    <property type="match status" value="1"/>
</dbReference>
<dbReference type="EMBL" id="RZNJ01000002">
    <property type="protein sequence ID" value="RUT32742.1"/>
    <property type="molecule type" value="Genomic_DNA"/>
</dbReference>
<dbReference type="Proteomes" id="UP000281547">
    <property type="component" value="Unassembled WGS sequence"/>
</dbReference>
<evidence type="ECO:0000313" key="6">
    <source>
        <dbReference type="Proteomes" id="UP000281547"/>
    </source>
</evidence>
<keyword evidence="3" id="KW-0479">Metal-binding</keyword>
<comment type="caution">
    <text evidence="5">The sequence shown here is derived from an EMBL/GenBank/DDBJ whole genome shotgun (WGS) entry which is preliminary data.</text>
</comment>
<feature type="binding site" evidence="3">
    <location>
        <position position="200"/>
    </location>
    <ligand>
        <name>a divalent metal cation</name>
        <dbReference type="ChEBI" id="CHEBI:60240"/>
    </ligand>
</feature>
<dbReference type="OrthoDB" id="2633250at2"/>
<evidence type="ECO:0000256" key="3">
    <source>
        <dbReference type="PIRSR" id="PIRSR605511-2"/>
    </source>
</evidence>
<feature type="binding site" evidence="3">
    <location>
        <position position="149"/>
    </location>
    <ligand>
        <name>a divalent metal cation</name>
        <dbReference type="ChEBI" id="CHEBI:60240"/>
    </ligand>
</feature>
<dbReference type="RefSeq" id="WP_127187699.1">
    <property type="nucleotide sequence ID" value="NZ_RZNJ01000002.1"/>
</dbReference>
<dbReference type="PRINTS" id="PR01790">
    <property type="entry name" value="SMP30FAMILY"/>
</dbReference>
<dbReference type="PANTHER" id="PTHR10907:SF47">
    <property type="entry name" value="REGUCALCIN"/>
    <property type="match status" value="1"/>
</dbReference>
<feature type="binding site" evidence="3">
    <location>
        <position position="102"/>
    </location>
    <ligand>
        <name>substrate</name>
    </ligand>
</feature>
<comment type="cofactor">
    <cofactor evidence="3">
        <name>Zn(2+)</name>
        <dbReference type="ChEBI" id="CHEBI:29105"/>
    </cofactor>
    <text evidence="3">Binds 1 divalent metal cation per subunit.</text>
</comment>
<feature type="domain" description="SMP-30/Gluconolactonase/LRE-like region" evidence="4">
    <location>
        <begin position="15"/>
        <end position="259"/>
    </location>
</feature>
<comment type="similarity">
    <text evidence="1">Belongs to the SMP-30/CGR1 family.</text>
</comment>
<proteinExistence type="inferred from homology"/>
<dbReference type="GO" id="GO:0004341">
    <property type="term" value="F:gluconolactonase activity"/>
    <property type="evidence" value="ECO:0007669"/>
    <property type="project" value="TreeGrafter"/>
</dbReference>
<dbReference type="Pfam" id="PF08450">
    <property type="entry name" value="SGL"/>
    <property type="match status" value="1"/>
</dbReference>
<sequence length="293" mass="32041">MNQKAELFVDSRCELGEGPFWHTGLNRLFWFDILNQTLLSADASGRVIDRFTFRQPVTAAAVIDDDHLAIASAGALLRFTVSTDTYSEIVPIEADNPGNRTNDSRVHPSGGFWIGTMSRRGDEEPHAGAVYLYRDGALETLFDRITIPNSICFSPDGSIAYFADTPSGMIRQCAVDPASGRITGEWRDFASTKGHRGMPDGAVVDAEGYLWSARWGGSCVVRHAPDGSVDRVIEVPTSHVTCPAFGGEDMKTLYITTAREHMEPEQLAEEPHAGSVFQIRVDVPGTPEPRLAL</sequence>
<keyword evidence="6" id="KW-1185">Reference proteome</keyword>
<feature type="binding site" evidence="3">
    <location>
        <position position="100"/>
    </location>
    <ligand>
        <name>substrate</name>
    </ligand>
</feature>
<dbReference type="Gene3D" id="2.120.10.30">
    <property type="entry name" value="TolB, C-terminal domain"/>
    <property type="match status" value="1"/>
</dbReference>
<dbReference type="InterPro" id="IPR013658">
    <property type="entry name" value="SGL"/>
</dbReference>
<dbReference type="InterPro" id="IPR011042">
    <property type="entry name" value="6-blade_b-propeller_TolB-like"/>
</dbReference>
<keyword evidence="3" id="KW-0862">Zinc</keyword>
<evidence type="ECO:0000256" key="2">
    <source>
        <dbReference type="PIRSR" id="PIRSR605511-1"/>
    </source>
</evidence>
<evidence type="ECO:0000259" key="4">
    <source>
        <dbReference type="Pfam" id="PF08450"/>
    </source>
</evidence>
<evidence type="ECO:0000313" key="5">
    <source>
        <dbReference type="EMBL" id="RUT32742.1"/>
    </source>
</evidence>
<dbReference type="AlphaFoldDB" id="A0A433XF98"/>
<dbReference type="GO" id="GO:0005509">
    <property type="term" value="F:calcium ion binding"/>
    <property type="evidence" value="ECO:0007669"/>
    <property type="project" value="TreeGrafter"/>
</dbReference>
<evidence type="ECO:0000256" key="1">
    <source>
        <dbReference type="ARBA" id="ARBA00008853"/>
    </source>
</evidence>